<evidence type="ECO:0000256" key="5">
    <source>
        <dbReference type="ARBA" id="ARBA00022692"/>
    </source>
</evidence>
<reference evidence="10 11" key="1">
    <citation type="submission" date="2020-02" db="EMBL/GenBank/DDBJ databases">
        <title>Genome assembly of a novel Clostridium senegalense strain.</title>
        <authorList>
            <person name="Gupta T.B."/>
            <person name="Jauregui R."/>
            <person name="Maclean P."/>
            <person name="Nawarathana A."/>
            <person name="Brightwell G."/>
        </authorList>
    </citation>
    <scope>NUCLEOTIDE SEQUENCE [LARGE SCALE GENOMIC DNA]</scope>
    <source>
        <strain evidence="10 11">AGRFS4</strain>
    </source>
</reference>
<feature type="transmembrane region" description="Helical" evidence="9">
    <location>
        <begin position="12"/>
        <end position="34"/>
    </location>
</feature>
<comment type="subcellular location">
    <subcellularLocation>
        <location evidence="1">Cell membrane</location>
        <topology evidence="1">Multi-pass membrane protein</topology>
    </subcellularLocation>
</comment>
<keyword evidence="3 8" id="KW-0813">Transport</keyword>
<organism evidence="10 11">
    <name type="scientific">Clostridium senegalense</name>
    <dbReference type="NCBI Taxonomy" id="1465809"/>
    <lineage>
        <taxon>Bacteria</taxon>
        <taxon>Bacillati</taxon>
        <taxon>Bacillota</taxon>
        <taxon>Clostridia</taxon>
        <taxon>Eubacteriales</taxon>
        <taxon>Clostridiaceae</taxon>
        <taxon>Clostridium</taxon>
    </lineage>
</organism>
<evidence type="ECO:0000256" key="8">
    <source>
        <dbReference type="PIRNR" id="PIRNR037778"/>
    </source>
</evidence>
<keyword evidence="7 8" id="KW-0472">Membrane</keyword>
<evidence type="ECO:0000256" key="3">
    <source>
        <dbReference type="ARBA" id="ARBA00022448"/>
    </source>
</evidence>
<protein>
    <recommendedName>
        <fullName evidence="8">Riboflavin transporter</fullName>
    </recommendedName>
</protein>
<dbReference type="PANTHER" id="PTHR38438:SF1">
    <property type="entry name" value="RIBOFLAVIN TRANSPORTER RIBU"/>
    <property type="match status" value="1"/>
</dbReference>
<keyword evidence="4 8" id="KW-1003">Cell membrane</keyword>
<keyword evidence="11" id="KW-1185">Reference proteome</keyword>
<name>A0A6M0H288_9CLOT</name>
<sequence length="192" mass="21254">MKQEKKLNKMIKISLLSAIAFILMYVEIPVIPAFPWLRMDLSDVPALMGAFAFGPLIGVIIELFKNILIILFKGTATGLVGELANFLVGISLVLPASIIYHRKKSKKTAIIGMILGFLSIEVVAILVNIYILLPAFGMHMAGKELINYIVFGLIPFNGVKSIIVSFTTFLLYKRLSITLFKVEPMLGEPKKV</sequence>
<comment type="similarity">
    <text evidence="2 8">Belongs to the prokaryotic riboflavin transporter (P-RFT) (TC 2.A.87) family.</text>
</comment>
<dbReference type="GO" id="GO:0005886">
    <property type="term" value="C:plasma membrane"/>
    <property type="evidence" value="ECO:0007669"/>
    <property type="project" value="UniProtKB-SubCell"/>
</dbReference>
<evidence type="ECO:0000256" key="1">
    <source>
        <dbReference type="ARBA" id="ARBA00004651"/>
    </source>
</evidence>
<evidence type="ECO:0000256" key="7">
    <source>
        <dbReference type="ARBA" id="ARBA00023136"/>
    </source>
</evidence>
<dbReference type="Gene3D" id="1.10.1760.20">
    <property type="match status" value="1"/>
</dbReference>
<dbReference type="GO" id="GO:0032217">
    <property type="term" value="F:riboflavin transmembrane transporter activity"/>
    <property type="evidence" value="ECO:0007669"/>
    <property type="project" value="UniProtKB-UniRule"/>
</dbReference>
<evidence type="ECO:0000313" key="10">
    <source>
        <dbReference type="EMBL" id="NEU04719.1"/>
    </source>
</evidence>
<dbReference type="InterPro" id="IPR025720">
    <property type="entry name" value="RibU"/>
</dbReference>
<evidence type="ECO:0000256" key="2">
    <source>
        <dbReference type="ARBA" id="ARBA00005540"/>
    </source>
</evidence>
<dbReference type="PANTHER" id="PTHR38438">
    <property type="entry name" value="RIBOFLAVIN TRANSPORTER RIBU"/>
    <property type="match status" value="1"/>
</dbReference>
<feature type="transmembrane region" description="Helical" evidence="9">
    <location>
        <begin position="46"/>
        <end position="64"/>
    </location>
</feature>
<comment type="caution">
    <text evidence="10">The sequence shown here is derived from an EMBL/GenBank/DDBJ whole genome shotgun (WGS) entry which is preliminary data.</text>
</comment>
<accession>A0A6M0H288</accession>
<proteinExistence type="inferred from homology"/>
<dbReference type="Pfam" id="PF12822">
    <property type="entry name" value="ECF_trnsprt"/>
    <property type="match status" value="1"/>
</dbReference>
<keyword evidence="6 9" id="KW-1133">Transmembrane helix</keyword>
<dbReference type="Proteomes" id="UP000481872">
    <property type="component" value="Unassembled WGS sequence"/>
</dbReference>
<evidence type="ECO:0000313" key="11">
    <source>
        <dbReference type="Proteomes" id="UP000481872"/>
    </source>
</evidence>
<evidence type="ECO:0000256" key="4">
    <source>
        <dbReference type="ARBA" id="ARBA00022475"/>
    </source>
</evidence>
<evidence type="ECO:0000256" key="6">
    <source>
        <dbReference type="ARBA" id="ARBA00022989"/>
    </source>
</evidence>
<feature type="transmembrane region" description="Helical" evidence="9">
    <location>
        <begin position="145"/>
        <end position="172"/>
    </location>
</feature>
<comment type="function">
    <text evidence="8">Probably a riboflavin-binding protein that interacts with the energy-coupling factor (ECF) ABC-transporter complex.</text>
</comment>
<evidence type="ECO:0000256" key="9">
    <source>
        <dbReference type="SAM" id="Phobius"/>
    </source>
</evidence>
<gene>
    <name evidence="10" type="ORF">G3M99_07540</name>
</gene>
<dbReference type="InterPro" id="IPR024529">
    <property type="entry name" value="ECF_trnsprt_substrate-spec"/>
</dbReference>
<feature type="transmembrane region" description="Helical" evidence="9">
    <location>
        <begin position="110"/>
        <end position="133"/>
    </location>
</feature>
<feature type="transmembrane region" description="Helical" evidence="9">
    <location>
        <begin position="76"/>
        <end position="98"/>
    </location>
</feature>
<dbReference type="PIRSF" id="PIRSF037778">
    <property type="entry name" value="UCP037778_transp_RibU"/>
    <property type="match status" value="1"/>
</dbReference>
<dbReference type="EMBL" id="JAAGPU010000011">
    <property type="protein sequence ID" value="NEU04719.1"/>
    <property type="molecule type" value="Genomic_DNA"/>
</dbReference>
<dbReference type="RefSeq" id="WP_199869728.1">
    <property type="nucleotide sequence ID" value="NZ_JAAGPU010000011.1"/>
</dbReference>
<dbReference type="AlphaFoldDB" id="A0A6M0H288"/>
<keyword evidence="5 9" id="KW-0812">Transmembrane</keyword>